<organism evidence="7 8">
    <name type="scientific">Magallana gigas</name>
    <name type="common">Pacific oyster</name>
    <name type="synonym">Crassostrea gigas</name>
    <dbReference type="NCBI Taxonomy" id="29159"/>
    <lineage>
        <taxon>Eukaryota</taxon>
        <taxon>Metazoa</taxon>
        <taxon>Spiralia</taxon>
        <taxon>Lophotrochozoa</taxon>
        <taxon>Mollusca</taxon>
        <taxon>Bivalvia</taxon>
        <taxon>Autobranchia</taxon>
        <taxon>Pteriomorphia</taxon>
        <taxon>Ostreida</taxon>
        <taxon>Ostreoidea</taxon>
        <taxon>Ostreidae</taxon>
        <taxon>Magallana</taxon>
    </lineage>
</organism>
<protein>
    <recommendedName>
        <fullName evidence="6">Amino acid transporter</fullName>
    </recommendedName>
</protein>
<sequence length="486" mass="52130">MTEKSSTCYDFLSRNSLIISVLIGVGVGFAFGFGLRVVEPSSDALTWIGLPGEIYMRMLKMTILPLVVSTIITGTASMDPKSNGRISGLSLGYIIITNSIGAIIAVVVFLIIQPGKDIEISSSDNVDTIHTDIKTSDMFADMIRNLFPDNLITACFQKTQTTYSHSAHIVLKNGTNSTVTVTDKSVSSTAGLNILGLIIACTLFGISASKIGTRAKPFTDFFETISIIVIHLLNWIIWLTPVGVASLIAAAILKASDIASVFSSLGMFVLAHSVGIVFHQLVLIPITYFIATRKNPLFFLAVCLRPWLTVFGPPSTAIGIPEMLRILDVKLHVDSRISNFLVPVGATLERMGSCLFICLSALFMVQLEGMPLGVSNTLLIGLLSAVGSLAVPSVPSASIVSILVVLSSLDVQVHNIGLLMALEWYNDRIRTTSNTMTIIVGAVVIDKLCKATLSDSQESALETKTIDTEASIQVVNENGVTESEKL</sequence>
<dbReference type="Pfam" id="PF00375">
    <property type="entry name" value="SDF"/>
    <property type="match status" value="1"/>
</dbReference>
<evidence type="ECO:0000256" key="3">
    <source>
        <dbReference type="ARBA" id="ARBA00022692"/>
    </source>
</evidence>
<keyword evidence="5 6" id="KW-0472">Membrane</keyword>
<evidence type="ECO:0000256" key="5">
    <source>
        <dbReference type="ARBA" id="ARBA00023136"/>
    </source>
</evidence>
<dbReference type="GO" id="GO:0005313">
    <property type="term" value="F:L-glutamate transmembrane transporter activity"/>
    <property type="evidence" value="ECO:0007669"/>
    <property type="project" value="TreeGrafter"/>
</dbReference>
<dbReference type="Gene3D" id="1.10.3860.10">
    <property type="entry name" value="Sodium:dicarboxylate symporter"/>
    <property type="match status" value="1"/>
</dbReference>
<accession>A0A8W8JY02</accession>
<dbReference type="PANTHER" id="PTHR11958:SF63">
    <property type="entry name" value="AMINO ACID TRANSPORTER"/>
    <property type="match status" value="1"/>
</dbReference>
<feature type="transmembrane region" description="Helical" evidence="6">
    <location>
        <begin position="265"/>
        <end position="290"/>
    </location>
</feature>
<dbReference type="OrthoDB" id="5877963at2759"/>
<proteinExistence type="inferred from homology"/>
<keyword evidence="8" id="KW-1185">Reference proteome</keyword>
<feature type="transmembrane region" description="Helical" evidence="6">
    <location>
        <begin position="88"/>
        <end position="112"/>
    </location>
</feature>
<keyword evidence="3 6" id="KW-0812">Transmembrane</keyword>
<reference evidence="7" key="1">
    <citation type="submission" date="2022-08" db="UniProtKB">
        <authorList>
            <consortium name="EnsemblMetazoa"/>
        </authorList>
    </citation>
    <scope>IDENTIFICATION</scope>
    <source>
        <strain evidence="7">05x7-T-G4-1.051#20</strain>
    </source>
</reference>
<dbReference type="PANTHER" id="PTHR11958">
    <property type="entry name" value="SODIUM/DICARBOXYLATE SYMPORTER-RELATED"/>
    <property type="match status" value="1"/>
</dbReference>
<dbReference type="InterPro" id="IPR050746">
    <property type="entry name" value="DAACS"/>
</dbReference>
<dbReference type="EnsemblMetazoa" id="G21036.4">
    <property type="protein sequence ID" value="G21036.4:cds"/>
    <property type="gene ID" value="G21036"/>
</dbReference>
<keyword evidence="4 6" id="KW-1133">Transmembrane helix</keyword>
<dbReference type="InterPro" id="IPR036458">
    <property type="entry name" value="Na:dicarbo_symporter_sf"/>
</dbReference>
<dbReference type="GO" id="GO:0015175">
    <property type="term" value="F:neutral L-amino acid transmembrane transporter activity"/>
    <property type="evidence" value="ECO:0007669"/>
    <property type="project" value="TreeGrafter"/>
</dbReference>
<dbReference type="GO" id="GO:0005886">
    <property type="term" value="C:plasma membrane"/>
    <property type="evidence" value="ECO:0007669"/>
    <property type="project" value="TreeGrafter"/>
</dbReference>
<feature type="transmembrane region" description="Helical" evidence="6">
    <location>
        <begin position="12"/>
        <end position="34"/>
    </location>
</feature>
<dbReference type="Proteomes" id="UP000005408">
    <property type="component" value="Unassembled WGS sequence"/>
</dbReference>
<feature type="transmembrane region" description="Helical" evidence="6">
    <location>
        <begin position="190"/>
        <end position="211"/>
    </location>
</feature>
<dbReference type="SUPFAM" id="SSF118215">
    <property type="entry name" value="Proton glutamate symport protein"/>
    <property type="match status" value="1"/>
</dbReference>
<evidence type="ECO:0000313" key="8">
    <source>
        <dbReference type="Proteomes" id="UP000005408"/>
    </source>
</evidence>
<keyword evidence="2 6" id="KW-0813">Transport</keyword>
<evidence type="ECO:0000256" key="6">
    <source>
        <dbReference type="RuleBase" id="RU361216"/>
    </source>
</evidence>
<evidence type="ECO:0000256" key="1">
    <source>
        <dbReference type="ARBA" id="ARBA00004141"/>
    </source>
</evidence>
<dbReference type="GO" id="GO:0015501">
    <property type="term" value="F:glutamate:sodium symporter activity"/>
    <property type="evidence" value="ECO:0007669"/>
    <property type="project" value="TreeGrafter"/>
</dbReference>
<evidence type="ECO:0000256" key="4">
    <source>
        <dbReference type="ARBA" id="ARBA00022989"/>
    </source>
</evidence>
<feature type="transmembrane region" description="Helical" evidence="6">
    <location>
        <begin position="54"/>
        <end position="76"/>
    </location>
</feature>
<keyword evidence="6" id="KW-0769">Symport</keyword>
<comment type="similarity">
    <text evidence="6">Belongs to the dicarboxylate/amino acid:cation symporter (DAACS) (TC 2.A.23) family.</text>
</comment>
<dbReference type="GeneID" id="105340610"/>
<dbReference type="PRINTS" id="PR00173">
    <property type="entry name" value="EDTRNSPORT"/>
</dbReference>
<dbReference type="KEGG" id="crg:105340610"/>
<name>A0A8W8JY02_MAGGI</name>
<dbReference type="AlphaFoldDB" id="A0A8W8JY02"/>
<evidence type="ECO:0000313" key="7">
    <source>
        <dbReference type="EnsemblMetazoa" id="G21036.4:cds"/>
    </source>
</evidence>
<dbReference type="OMA" id="ACMPSMI"/>
<dbReference type="InterPro" id="IPR001991">
    <property type="entry name" value="Na-dicarboxylate_symporter"/>
</dbReference>
<feature type="transmembrane region" description="Helical" evidence="6">
    <location>
        <begin position="297"/>
        <end position="320"/>
    </location>
</feature>
<feature type="transmembrane region" description="Helical" evidence="6">
    <location>
        <begin position="232"/>
        <end position="253"/>
    </location>
</feature>
<evidence type="ECO:0000256" key="2">
    <source>
        <dbReference type="ARBA" id="ARBA00022448"/>
    </source>
</evidence>
<comment type="subcellular location">
    <subcellularLocation>
        <location evidence="1 6">Membrane</location>
        <topology evidence="1 6">Multi-pass membrane protein</topology>
    </subcellularLocation>
</comment>
<dbReference type="RefSeq" id="XP_011445052.2">
    <property type="nucleotide sequence ID" value="XM_011446750.4"/>
</dbReference>